<dbReference type="AlphaFoldDB" id="A0AB34HUQ7"/>
<dbReference type="Proteomes" id="UP001159641">
    <property type="component" value="Unassembled WGS sequence"/>
</dbReference>
<evidence type="ECO:0000313" key="1">
    <source>
        <dbReference type="EMBL" id="KAJ8794751.1"/>
    </source>
</evidence>
<accession>A0AB34HUQ7</accession>
<reference evidence="1 2" key="1">
    <citation type="submission" date="2022-11" db="EMBL/GenBank/DDBJ databases">
        <title>Whole genome sequence of Eschrichtius robustus ER-17-0199.</title>
        <authorList>
            <person name="Bruniche-Olsen A."/>
            <person name="Black A.N."/>
            <person name="Fields C.J."/>
            <person name="Walden K."/>
            <person name="Dewoody J.A."/>
        </authorList>
    </citation>
    <scope>NUCLEOTIDE SEQUENCE [LARGE SCALE GENOMIC DNA]</scope>
    <source>
        <strain evidence="1">ER-17-0199</strain>
        <tissue evidence="1">Blubber</tissue>
    </source>
</reference>
<protein>
    <submittedName>
        <fullName evidence="1">Uncharacterized protein</fullName>
    </submittedName>
</protein>
<evidence type="ECO:0000313" key="2">
    <source>
        <dbReference type="Proteomes" id="UP001159641"/>
    </source>
</evidence>
<sequence length="112" mass="12301">MVAGDLAASELVIALLSGVTGSIQGLLQGQQSLKLAAVYASNEINMSDVKVYSSHYDEMLAQNTAALHLAIYSAAHDILIEQYKCSEGIQKYDYNLKFAFGDSTMTFRRVFR</sequence>
<organism evidence="1 2">
    <name type="scientific">Eschrichtius robustus</name>
    <name type="common">California gray whale</name>
    <name type="synonym">Eschrichtius gibbosus</name>
    <dbReference type="NCBI Taxonomy" id="9764"/>
    <lineage>
        <taxon>Eukaryota</taxon>
        <taxon>Metazoa</taxon>
        <taxon>Chordata</taxon>
        <taxon>Craniata</taxon>
        <taxon>Vertebrata</taxon>
        <taxon>Euteleostomi</taxon>
        <taxon>Mammalia</taxon>
        <taxon>Eutheria</taxon>
        <taxon>Laurasiatheria</taxon>
        <taxon>Artiodactyla</taxon>
        <taxon>Whippomorpha</taxon>
        <taxon>Cetacea</taxon>
        <taxon>Mysticeti</taxon>
        <taxon>Eschrichtiidae</taxon>
        <taxon>Eschrichtius</taxon>
    </lineage>
</organism>
<name>A0AB34HUQ7_ESCRO</name>
<keyword evidence="2" id="KW-1185">Reference proteome</keyword>
<dbReference type="EMBL" id="JAIQCJ010000770">
    <property type="protein sequence ID" value="KAJ8794751.1"/>
    <property type="molecule type" value="Genomic_DNA"/>
</dbReference>
<proteinExistence type="predicted"/>
<comment type="caution">
    <text evidence="1">The sequence shown here is derived from an EMBL/GenBank/DDBJ whole genome shotgun (WGS) entry which is preliminary data.</text>
</comment>
<gene>
    <name evidence="1" type="ORF">J1605_003060</name>
</gene>